<dbReference type="EMBL" id="AAMO01000004">
    <property type="protein sequence ID" value="EAQ03594.1"/>
    <property type="molecule type" value="Genomic_DNA"/>
</dbReference>
<name>A3TXN4_PSEBH</name>
<dbReference type="AlphaFoldDB" id="A3TXN4"/>
<protein>
    <submittedName>
        <fullName evidence="1">Lipoprotein, putative</fullName>
    </submittedName>
</protein>
<dbReference type="STRING" id="252305.OB2597_03202"/>
<proteinExistence type="predicted"/>
<keyword evidence="2" id="KW-1185">Reference proteome</keyword>
<dbReference type="PROSITE" id="PS51257">
    <property type="entry name" value="PROKAR_LIPOPROTEIN"/>
    <property type="match status" value="1"/>
</dbReference>
<keyword evidence="1" id="KW-0449">Lipoprotein</keyword>
<dbReference type="RefSeq" id="WP_009804893.1">
    <property type="nucleotide sequence ID" value="NZ_CH724131.1"/>
</dbReference>
<reference evidence="1 2" key="1">
    <citation type="journal article" date="2010" name="J. Bacteriol.">
        <title>Genome sequences of Oceanicola granulosus HTCC2516(T) and Oceanicola batsensis HTCC2597(TDelta).</title>
        <authorList>
            <person name="Thrash J.C."/>
            <person name="Cho J.C."/>
            <person name="Vergin K.L."/>
            <person name="Giovannoni S.J."/>
        </authorList>
    </citation>
    <scope>NUCLEOTIDE SEQUENCE [LARGE SCALE GENOMIC DNA]</scope>
    <source>
        <strain evidence="2">ATCC BAA-863 / DSM 15984 / KCTC 12145 / HTCC2597</strain>
    </source>
</reference>
<evidence type="ECO:0000313" key="1">
    <source>
        <dbReference type="EMBL" id="EAQ03594.1"/>
    </source>
</evidence>
<organism evidence="1 2">
    <name type="scientific">Pseudooceanicola batsensis (strain ATCC BAA-863 / DSM 15984 / KCTC 12145 / HTCC2597)</name>
    <name type="common">Oceanicola batsensis</name>
    <dbReference type="NCBI Taxonomy" id="252305"/>
    <lineage>
        <taxon>Bacteria</taxon>
        <taxon>Pseudomonadati</taxon>
        <taxon>Pseudomonadota</taxon>
        <taxon>Alphaproteobacteria</taxon>
        <taxon>Rhodobacterales</taxon>
        <taxon>Paracoccaceae</taxon>
        <taxon>Pseudooceanicola</taxon>
    </lineage>
</organism>
<evidence type="ECO:0000313" key="2">
    <source>
        <dbReference type="Proteomes" id="UP000004318"/>
    </source>
</evidence>
<accession>A3TXN4</accession>
<sequence>MRKTLPLLLIAALVLTSCGRIRDSRINPFNWFGRAEATEIEGTARNPLIPRRRGFSIRDTEDNRTPIAQITGLTVERLPGGAIVQVTGVSARQGAYNVALEPVEGVEVPPDTRRYVLVADQRVNPVGTTLSRTVTAATKLTDQELEELRQIEVVGGQNVLTTRR</sequence>
<dbReference type="HOGENOM" id="CLU_135047_0_0_5"/>
<dbReference type="OrthoDB" id="7773807at2"/>
<dbReference type="Proteomes" id="UP000004318">
    <property type="component" value="Unassembled WGS sequence"/>
</dbReference>
<comment type="caution">
    <text evidence="1">The sequence shown here is derived from an EMBL/GenBank/DDBJ whole genome shotgun (WGS) entry which is preliminary data.</text>
</comment>
<dbReference type="eggNOG" id="ENOG5032YYC">
    <property type="taxonomic scope" value="Bacteria"/>
</dbReference>
<gene>
    <name evidence="1" type="ORF">OB2597_03202</name>
</gene>